<dbReference type="GO" id="GO:0000155">
    <property type="term" value="F:phosphorelay sensor kinase activity"/>
    <property type="evidence" value="ECO:0007669"/>
    <property type="project" value="InterPro"/>
</dbReference>
<dbReference type="Proteomes" id="UP000490980">
    <property type="component" value="Unassembled WGS sequence"/>
</dbReference>
<evidence type="ECO:0000256" key="9">
    <source>
        <dbReference type="SAM" id="SignalP"/>
    </source>
</evidence>
<keyword evidence="6" id="KW-0418">Kinase</keyword>
<evidence type="ECO:0000259" key="10">
    <source>
        <dbReference type="PROSITE" id="PS50109"/>
    </source>
</evidence>
<dbReference type="PROSITE" id="PS50112">
    <property type="entry name" value="PAS"/>
    <property type="match status" value="1"/>
</dbReference>
<dbReference type="Gene3D" id="3.30.450.20">
    <property type="entry name" value="PAS domain"/>
    <property type="match status" value="1"/>
</dbReference>
<dbReference type="SUPFAM" id="SSF47384">
    <property type="entry name" value="Homodimeric domain of signal transducing histidine kinase"/>
    <property type="match status" value="1"/>
</dbReference>
<comment type="caution">
    <text evidence="13">The sequence shown here is derived from an EMBL/GenBank/DDBJ whole genome shotgun (WGS) entry which is preliminary data.</text>
</comment>
<comment type="subcellular location">
    <subcellularLocation>
        <location evidence="2">Membrane</location>
    </subcellularLocation>
</comment>
<dbReference type="EMBL" id="JAARLZ010000002">
    <property type="protein sequence ID" value="NII05346.1"/>
    <property type="molecule type" value="Genomic_DNA"/>
</dbReference>
<dbReference type="Gene3D" id="3.30.565.10">
    <property type="entry name" value="Histidine kinase-like ATPase, C-terminal domain"/>
    <property type="match status" value="1"/>
</dbReference>
<keyword evidence="4" id="KW-0597">Phosphoprotein</keyword>
<evidence type="ECO:0000256" key="6">
    <source>
        <dbReference type="ARBA" id="ARBA00022777"/>
    </source>
</evidence>
<feature type="domain" description="Histidine kinase" evidence="10">
    <location>
        <begin position="228"/>
        <end position="435"/>
    </location>
</feature>
<accession>A0A7X5ZH49</accession>
<dbReference type="PANTHER" id="PTHR43065:SF51">
    <property type="entry name" value="HISTIDINE KINASE"/>
    <property type="match status" value="1"/>
</dbReference>
<evidence type="ECO:0000256" key="5">
    <source>
        <dbReference type="ARBA" id="ARBA00022679"/>
    </source>
</evidence>
<feature type="signal peptide" evidence="9">
    <location>
        <begin position="1"/>
        <end position="23"/>
    </location>
</feature>
<keyword evidence="14" id="KW-1185">Reference proteome</keyword>
<dbReference type="InterPro" id="IPR003660">
    <property type="entry name" value="HAMP_dom"/>
</dbReference>
<feature type="transmembrane region" description="Helical" evidence="8">
    <location>
        <begin position="38"/>
        <end position="55"/>
    </location>
</feature>
<dbReference type="InterPro" id="IPR005467">
    <property type="entry name" value="His_kinase_dom"/>
</dbReference>
<evidence type="ECO:0000313" key="14">
    <source>
        <dbReference type="Proteomes" id="UP000490980"/>
    </source>
</evidence>
<evidence type="ECO:0000256" key="1">
    <source>
        <dbReference type="ARBA" id="ARBA00000085"/>
    </source>
</evidence>
<evidence type="ECO:0000259" key="12">
    <source>
        <dbReference type="PROSITE" id="PS50885"/>
    </source>
</evidence>
<protein>
    <recommendedName>
        <fullName evidence="3">histidine kinase</fullName>
        <ecNumber evidence="3">2.7.13.3</ecNumber>
    </recommendedName>
</protein>
<keyword evidence="8" id="KW-0472">Membrane</keyword>
<keyword evidence="13" id="KW-0067">ATP-binding</keyword>
<keyword evidence="8" id="KW-0812">Transmembrane</keyword>
<dbReference type="SUPFAM" id="SSF55785">
    <property type="entry name" value="PYP-like sensor domain (PAS domain)"/>
    <property type="match status" value="1"/>
</dbReference>
<dbReference type="Pfam" id="PF02518">
    <property type="entry name" value="HATPase_c"/>
    <property type="match status" value="1"/>
</dbReference>
<dbReference type="InterPro" id="IPR004358">
    <property type="entry name" value="Sig_transdc_His_kin-like_C"/>
</dbReference>
<organism evidence="13 14">
    <name type="scientific">Luteibacter anthropi</name>
    <dbReference type="NCBI Taxonomy" id="564369"/>
    <lineage>
        <taxon>Bacteria</taxon>
        <taxon>Pseudomonadati</taxon>
        <taxon>Pseudomonadota</taxon>
        <taxon>Gammaproteobacteria</taxon>
        <taxon>Lysobacterales</taxon>
        <taxon>Rhodanobacteraceae</taxon>
        <taxon>Luteibacter</taxon>
    </lineage>
</organism>
<dbReference type="GO" id="GO:0005524">
    <property type="term" value="F:ATP binding"/>
    <property type="evidence" value="ECO:0007669"/>
    <property type="project" value="UniProtKB-KW"/>
</dbReference>
<dbReference type="InterPro" id="IPR003594">
    <property type="entry name" value="HATPase_dom"/>
</dbReference>
<dbReference type="PANTHER" id="PTHR43065">
    <property type="entry name" value="SENSOR HISTIDINE KINASE"/>
    <property type="match status" value="1"/>
</dbReference>
<feature type="coiled-coil region" evidence="7">
    <location>
        <begin position="93"/>
        <end position="120"/>
    </location>
</feature>
<feature type="chain" id="PRO_5030726550" description="histidine kinase" evidence="9">
    <location>
        <begin position="24"/>
        <end position="439"/>
    </location>
</feature>
<proteinExistence type="predicted"/>
<keyword evidence="5" id="KW-0808">Transferase</keyword>
<evidence type="ECO:0000256" key="2">
    <source>
        <dbReference type="ARBA" id="ARBA00004370"/>
    </source>
</evidence>
<dbReference type="PRINTS" id="PR00344">
    <property type="entry name" value="BCTRLSENSOR"/>
</dbReference>
<evidence type="ECO:0000313" key="13">
    <source>
        <dbReference type="EMBL" id="NII05346.1"/>
    </source>
</evidence>
<keyword evidence="8" id="KW-1133">Transmembrane helix</keyword>
<dbReference type="GO" id="GO:0016020">
    <property type="term" value="C:membrane"/>
    <property type="evidence" value="ECO:0007669"/>
    <property type="project" value="UniProtKB-SubCell"/>
</dbReference>
<gene>
    <name evidence="13" type="ORF">HBF25_02960</name>
</gene>
<dbReference type="EC" id="2.7.13.3" evidence="3"/>
<feature type="domain" description="HAMP" evidence="12">
    <location>
        <begin position="60"/>
        <end position="108"/>
    </location>
</feature>
<sequence length="439" mass="47158">MMRIKTFPGHMLLVALPSLAALASVLVAGTPAPAEACGLLLLVALLTLAALRFAGERPSRMRTVANLIEALREGDYGVRAVEVAHDPLFADLAHRFNELAQRLQDEQRSVQENLQLLSKTLAALDGAVFAFEQGDRLRLVNPAAERLLGRDAGELLGNDVASLGLDALFDVPSGDIVAHGFPMASGRWQIVHGNLRSRSQEGRLLVVQPMERALREEEAQAFRRLLRVLSHEINNSMGPIASLVDTLQGVLPPPGLPLGDELHDDLRHGLQVIARRSDALQRFIGGYARLARLPPPQSTPVDVETLCHRVAALFDDRRIFLAGGPALQLNGDADQLEQVLINVLRNAIEAGGDAEVRLAWSCQARRACIVVSDGGPGLPASGSLFVPFFTTKPHGAGIGLALSRQIVEAQGGSLELISREDAQGAVARITLPLWPATPD</sequence>
<keyword evidence="13" id="KW-0547">Nucleotide-binding</keyword>
<name>A0A7X5ZH49_9GAMM</name>
<evidence type="ECO:0000256" key="7">
    <source>
        <dbReference type="SAM" id="Coils"/>
    </source>
</evidence>
<dbReference type="SMART" id="SM00387">
    <property type="entry name" value="HATPase_c"/>
    <property type="match status" value="1"/>
</dbReference>
<comment type="catalytic activity">
    <reaction evidence="1">
        <text>ATP + protein L-histidine = ADP + protein N-phospho-L-histidine.</text>
        <dbReference type="EC" id="2.7.13.3"/>
    </reaction>
</comment>
<evidence type="ECO:0000256" key="4">
    <source>
        <dbReference type="ARBA" id="ARBA00022553"/>
    </source>
</evidence>
<evidence type="ECO:0000256" key="3">
    <source>
        <dbReference type="ARBA" id="ARBA00012438"/>
    </source>
</evidence>
<dbReference type="PROSITE" id="PS50109">
    <property type="entry name" value="HIS_KIN"/>
    <property type="match status" value="1"/>
</dbReference>
<feature type="domain" description="PAS" evidence="11">
    <location>
        <begin position="113"/>
        <end position="158"/>
    </location>
</feature>
<keyword evidence="9" id="KW-0732">Signal</keyword>
<dbReference type="PROSITE" id="PS50885">
    <property type="entry name" value="HAMP"/>
    <property type="match status" value="1"/>
</dbReference>
<dbReference type="SUPFAM" id="SSF55874">
    <property type="entry name" value="ATPase domain of HSP90 chaperone/DNA topoisomerase II/histidine kinase"/>
    <property type="match status" value="1"/>
</dbReference>
<dbReference type="AlphaFoldDB" id="A0A7X5ZH49"/>
<evidence type="ECO:0000259" key="11">
    <source>
        <dbReference type="PROSITE" id="PS50112"/>
    </source>
</evidence>
<dbReference type="InterPro" id="IPR000014">
    <property type="entry name" value="PAS"/>
</dbReference>
<dbReference type="InterPro" id="IPR035965">
    <property type="entry name" value="PAS-like_dom_sf"/>
</dbReference>
<dbReference type="InterPro" id="IPR036890">
    <property type="entry name" value="HATPase_C_sf"/>
</dbReference>
<keyword evidence="7" id="KW-0175">Coiled coil</keyword>
<dbReference type="InterPro" id="IPR036097">
    <property type="entry name" value="HisK_dim/P_sf"/>
</dbReference>
<evidence type="ECO:0000256" key="8">
    <source>
        <dbReference type="SAM" id="Phobius"/>
    </source>
</evidence>
<reference evidence="13 14" key="1">
    <citation type="submission" date="2020-03" db="EMBL/GenBank/DDBJ databases">
        <authorList>
            <person name="Lai Q."/>
        </authorList>
    </citation>
    <scope>NUCLEOTIDE SEQUENCE [LARGE SCALE GENOMIC DNA]</scope>
    <source>
        <strain evidence="13 14">CCUG 25036</strain>
    </source>
</reference>